<comment type="function">
    <text evidence="9">Involved in protein export. Participates in an early event of protein translocation.</text>
</comment>
<evidence type="ECO:0000313" key="10">
    <source>
        <dbReference type="EMBL" id="OGY66093.1"/>
    </source>
</evidence>
<dbReference type="InterPro" id="IPR004692">
    <property type="entry name" value="SecG"/>
</dbReference>
<keyword evidence="8 9" id="KW-0472">Membrane</keyword>
<comment type="subcellular location">
    <subcellularLocation>
        <location evidence="9">Cell membrane</location>
        <topology evidence="9">Multi-pass membrane protein</topology>
    </subcellularLocation>
    <subcellularLocation>
        <location evidence="1">Membrane</location>
        <topology evidence="1">Multi-pass membrane protein</topology>
    </subcellularLocation>
</comment>
<dbReference type="NCBIfam" id="TIGR00810">
    <property type="entry name" value="secG"/>
    <property type="match status" value="1"/>
</dbReference>
<evidence type="ECO:0000256" key="6">
    <source>
        <dbReference type="ARBA" id="ARBA00022989"/>
    </source>
</evidence>
<comment type="similarity">
    <text evidence="2 9">Belongs to the SecG family.</text>
</comment>
<dbReference type="GO" id="GO:0015450">
    <property type="term" value="F:protein-transporting ATPase activity"/>
    <property type="evidence" value="ECO:0007669"/>
    <property type="project" value="UniProtKB-UniRule"/>
</dbReference>
<evidence type="ECO:0000256" key="1">
    <source>
        <dbReference type="ARBA" id="ARBA00004141"/>
    </source>
</evidence>
<name>A0A1G1ZN74_9BACT</name>
<accession>A0A1G1ZN74</accession>
<dbReference type="Proteomes" id="UP000178517">
    <property type="component" value="Unassembled WGS sequence"/>
</dbReference>
<gene>
    <name evidence="10" type="ORF">A3A04_00860</name>
</gene>
<evidence type="ECO:0000256" key="4">
    <source>
        <dbReference type="ARBA" id="ARBA00022692"/>
    </source>
</evidence>
<evidence type="ECO:0000313" key="11">
    <source>
        <dbReference type="Proteomes" id="UP000178517"/>
    </source>
</evidence>
<organism evidence="10 11">
    <name type="scientific">Candidatus Harrisonbacteria bacterium RIFCSPLOWO2_01_FULL_40_28</name>
    <dbReference type="NCBI Taxonomy" id="1798406"/>
    <lineage>
        <taxon>Bacteria</taxon>
        <taxon>Candidatus Harrisoniibacteriota</taxon>
    </lineage>
</organism>
<comment type="caution">
    <text evidence="10">The sequence shown here is derived from an EMBL/GenBank/DDBJ whole genome shotgun (WGS) entry which is preliminary data.</text>
</comment>
<reference evidence="10 11" key="1">
    <citation type="journal article" date="2016" name="Nat. Commun.">
        <title>Thousands of microbial genomes shed light on interconnected biogeochemical processes in an aquifer system.</title>
        <authorList>
            <person name="Anantharaman K."/>
            <person name="Brown C.T."/>
            <person name="Hug L.A."/>
            <person name="Sharon I."/>
            <person name="Castelle C.J."/>
            <person name="Probst A.J."/>
            <person name="Thomas B.C."/>
            <person name="Singh A."/>
            <person name="Wilkins M.J."/>
            <person name="Karaoz U."/>
            <person name="Brodie E.L."/>
            <person name="Williams K.H."/>
            <person name="Hubbard S.S."/>
            <person name="Banfield J.F."/>
        </authorList>
    </citation>
    <scope>NUCLEOTIDE SEQUENCE [LARGE SCALE GENOMIC DNA]</scope>
</reference>
<proteinExistence type="inferred from homology"/>
<keyword evidence="7 9" id="KW-0811">Translocation</keyword>
<dbReference type="STRING" id="1798406.A3A04_00860"/>
<evidence type="ECO:0000256" key="8">
    <source>
        <dbReference type="ARBA" id="ARBA00023136"/>
    </source>
</evidence>
<dbReference type="EMBL" id="MHJI01000010">
    <property type="protein sequence ID" value="OGY66093.1"/>
    <property type="molecule type" value="Genomic_DNA"/>
</dbReference>
<feature type="transmembrane region" description="Helical" evidence="9">
    <location>
        <begin position="49"/>
        <end position="70"/>
    </location>
</feature>
<keyword evidence="9" id="KW-1003">Cell membrane</keyword>
<dbReference type="Pfam" id="PF03840">
    <property type="entry name" value="SecG"/>
    <property type="match status" value="1"/>
</dbReference>
<keyword evidence="6 9" id="KW-1133">Transmembrane helix</keyword>
<sequence length="71" mass="7705">MNSIFILETSQFIVALIIIALVLLQEGDGLSGVFGGTEAFHVRRGLERFVFTATIVSFVVFVGLSIANLVF</sequence>
<evidence type="ECO:0000256" key="3">
    <source>
        <dbReference type="ARBA" id="ARBA00022448"/>
    </source>
</evidence>
<evidence type="ECO:0000256" key="9">
    <source>
        <dbReference type="RuleBase" id="RU365087"/>
    </source>
</evidence>
<feature type="transmembrane region" description="Helical" evidence="9">
    <location>
        <begin position="12"/>
        <end position="37"/>
    </location>
</feature>
<evidence type="ECO:0000256" key="7">
    <source>
        <dbReference type="ARBA" id="ARBA00023010"/>
    </source>
</evidence>
<evidence type="ECO:0000256" key="5">
    <source>
        <dbReference type="ARBA" id="ARBA00022927"/>
    </source>
</evidence>
<keyword evidence="4 9" id="KW-0812">Transmembrane</keyword>
<dbReference type="GO" id="GO:0005886">
    <property type="term" value="C:plasma membrane"/>
    <property type="evidence" value="ECO:0007669"/>
    <property type="project" value="UniProtKB-SubCell"/>
</dbReference>
<keyword evidence="5 9" id="KW-0653">Protein transport</keyword>
<dbReference type="AlphaFoldDB" id="A0A1G1ZN74"/>
<keyword evidence="3 9" id="KW-0813">Transport</keyword>
<dbReference type="GO" id="GO:0009306">
    <property type="term" value="P:protein secretion"/>
    <property type="evidence" value="ECO:0007669"/>
    <property type="project" value="UniProtKB-UniRule"/>
</dbReference>
<evidence type="ECO:0000256" key="2">
    <source>
        <dbReference type="ARBA" id="ARBA00008445"/>
    </source>
</evidence>
<protein>
    <recommendedName>
        <fullName evidence="9">Protein-export membrane protein SecG</fullName>
    </recommendedName>
</protein>